<keyword evidence="7" id="KW-1185">Reference proteome</keyword>
<dbReference type="PANTHER" id="PTHR45743">
    <property type="entry name" value="POTASSIUM CHANNEL AKT1"/>
    <property type="match status" value="1"/>
</dbReference>
<evidence type="ECO:0000256" key="1">
    <source>
        <dbReference type="ARBA" id="ARBA00022538"/>
    </source>
</evidence>
<evidence type="ECO:0000256" key="5">
    <source>
        <dbReference type="ARBA" id="ARBA00023303"/>
    </source>
</evidence>
<dbReference type="GO" id="GO:0005249">
    <property type="term" value="F:voltage-gated potassium channel activity"/>
    <property type="evidence" value="ECO:0007669"/>
    <property type="project" value="InterPro"/>
</dbReference>
<proteinExistence type="predicted"/>
<evidence type="ECO:0000313" key="7">
    <source>
        <dbReference type="Proteomes" id="UP001054889"/>
    </source>
</evidence>
<keyword evidence="3" id="KW-0851">Voltage-gated channel</keyword>
<keyword evidence="2" id="KW-0631">Potassium channel</keyword>
<dbReference type="Proteomes" id="UP001054889">
    <property type="component" value="Unassembled WGS sequence"/>
</dbReference>
<accession>A0AAV5DWC4</accession>
<reference evidence="6" key="2">
    <citation type="submission" date="2021-12" db="EMBL/GenBank/DDBJ databases">
        <title>Resequencing data analysis of finger millet.</title>
        <authorList>
            <person name="Hatakeyama M."/>
            <person name="Aluri S."/>
            <person name="Balachadran M.T."/>
            <person name="Sivarajan S.R."/>
            <person name="Poveda L."/>
            <person name="Shimizu-Inatsugi R."/>
            <person name="Schlapbach R."/>
            <person name="Sreeman S.M."/>
            <person name="Shimizu K.K."/>
        </authorList>
    </citation>
    <scope>NUCLEOTIDE SEQUENCE</scope>
</reference>
<name>A0AAV5DWC4_ELECO</name>
<dbReference type="GO" id="GO:0034702">
    <property type="term" value="C:monoatomic ion channel complex"/>
    <property type="evidence" value="ECO:0007669"/>
    <property type="project" value="UniProtKB-KW"/>
</dbReference>
<keyword evidence="4" id="KW-0630">Potassium</keyword>
<evidence type="ECO:0000256" key="3">
    <source>
        <dbReference type="ARBA" id="ARBA00022882"/>
    </source>
</evidence>
<protein>
    <submittedName>
        <fullName evidence="6">Uncharacterized protein</fullName>
    </submittedName>
</protein>
<dbReference type="InterPro" id="IPR045319">
    <property type="entry name" value="KAT/AKT"/>
</dbReference>
<keyword evidence="3" id="KW-0406">Ion transport</keyword>
<keyword evidence="5" id="KW-0407">Ion channel</keyword>
<comment type="caution">
    <text evidence="6">The sequence shown here is derived from an EMBL/GenBank/DDBJ whole genome shotgun (WGS) entry which is preliminary data.</text>
</comment>
<organism evidence="6 7">
    <name type="scientific">Eleusine coracana subsp. coracana</name>
    <dbReference type="NCBI Taxonomy" id="191504"/>
    <lineage>
        <taxon>Eukaryota</taxon>
        <taxon>Viridiplantae</taxon>
        <taxon>Streptophyta</taxon>
        <taxon>Embryophyta</taxon>
        <taxon>Tracheophyta</taxon>
        <taxon>Spermatophyta</taxon>
        <taxon>Magnoliopsida</taxon>
        <taxon>Liliopsida</taxon>
        <taxon>Poales</taxon>
        <taxon>Poaceae</taxon>
        <taxon>PACMAD clade</taxon>
        <taxon>Chloridoideae</taxon>
        <taxon>Cynodonteae</taxon>
        <taxon>Eleusininae</taxon>
        <taxon>Eleusine</taxon>
    </lineage>
</organism>
<evidence type="ECO:0000313" key="6">
    <source>
        <dbReference type="EMBL" id="GJN14481.1"/>
    </source>
</evidence>
<sequence>MNERDEELEFREHGPARQRRELRLGWLLWLRFRVLQPARNLSKVNPAATRRVTSGHSQCHGGIDKWVISPLDSRYRCWETFMVLLVVYSAWVYPFEVAFMNAVPKGGLEVVGDDRRRHLFFAVDIEPGPAQLLGTTGRG</sequence>
<dbReference type="PANTHER" id="PTHR45743:SF21">
    <property type="entry name" value="POTASSIUM CHANNEL AKT2_3"/>
    <property type="match status" value="1"/>
</dbReference>
<keyword evidence="1" id="KW-0633">Potassium transport</keyword>
<evidence type="ECO:0000256" key="2">
    <source>
        <dbReference type="ARBA" id="ARBA00022826"/>
    </source>
</evidence>
<gene>
    <name evidence="6" type="primary">gb01316</name>
    <name evidence="6" type="ORF">PR202_gb01316</name>
</gene>
<dbReference type="EMBL" id="BQKI01000071">
    <property type="protein sequence ID" value="GJN14481.1"/>
    <property type="molecule type" value="Genomic_DNA"/>
</dbReference>
<evidence type="ECO:0000256" key="4">
    <source>
        <dbReference type="ARBA" id="ARBA00022958"/>
    </source>
</evidence>
<keyword evidence="3" id="KW-0813">Transport</keyword>
<reference evidence="6" key="1">
    <citation type="journal article" date="2018" name="DNA Res.">
        <title>Multiple hybrid de novo genome assembly of finger millet, an orphan allotetraploid crop.</title>
        <authorList>
            <person name="Hatakeyama M."/>
            <person name="Aluri S."/>
            <person name="Balachadran M.T."/>
            <person name="Sivarajan S.R."/>
            <person name="Patrignani A."/>
            <person name="Gruter S."/>
            <person name="Poveda L."/>
            <person name="Shimizu-Inatsugi R."/>
            <person name="Baeten J."/>
            <person name="Francoijs K.J."/>
            <person name="Nataraja K.N."/>
            <person name="Reddy Y.A.N."/>
            <person name="Phadnis S."/>
            <person name="Ravikumar R.L."/>
            <person name="Schlapbach R."/>
            <person name="Sreeman S.M."/>
            <person name="Shimizu K.K."/>
        </authorList>
    </citation>
    <scope>NUCLEOTIDE SEQUENCE</scope>
</reference>
<dbReference type="AlphaFoldDB" id="A0AAV5DWC4"/>